<dbReference type="FunFam" id="1.10.10.10:FF:000001">
    <property type="entry name" value="LysR family transcriptional regulator"/>
    <property type="match status" value="1"/>
</dbReference>
<comment type="similarity">
    <text evidence="1">Belongs to the LysR transcriptional regulatory family.</text>
</comment>
<proteinExistence type="inferred from homology"/>
<dbReference type="Pfam" id="PF03466">
    <property type="entry name" value="LysR_substrate"/>
    <property type="match status" value="1"/>
</dbReference>
<evidence type="ECO:0000313" key="9">
    <source>
        <dbReference type="Proteomes" id="UP000321726"/>
    </source>
</evidence>
<keyword evidence="3 7" id="KW-0238">DNA-binding</keyword>
<evidence type="ECO:0000259" key="5">
    <source>
        <dbReference type="PROSITE" id="PS50931"/>
    </source>
</evidence>
<dbReference type="GO" id="GO:0000976">
    <property type="term" value="F:transcription cis-regulatory region binding"/>
    <property type="evidence" value="ECO:0007669"/>
    <property type="project" value="TreeGrafter"/>
</dbReference>
<sequence>MFNAQYFRTFITLVETGSFTGTARRLSMTQPGVSQHMRKLEQYLGKPLIERQGRRIRLTEAGRRAHDYGVRLFSEHEQFRHSLDDDSLFSGECRIASTASIGVMLYPFLLGQQQLNPGLSVTYCFAFQPEIITDVITGRHDVGVVTEQPRDEAVDVEAWYDEPLCLVVPADFAGGSLNDLLGLGFINYSEGLDKARALLKANFPEEFRSMSQFPSQGFTNEVGMVLDAVARGLGFSVVSRLVLETSPWQRQVRELPLSQPVDETFYLISRREARVPGRYFRLLEAFREQRRLERFGHPDNRQPGEQEIVGGS</sequence>
<evidence type="ECO:0000313" key="8">
    <source>
        <dbReference type="Proteomes" id="UP000184123"/>
    </source>
</evidence>
<evidence type="ECO:0000313" key="6">
    <source>
        <dbReference type="EMBL" id="GEN22145.1"/>
    </source>
</evidence>
<evidence type="ECO:0000256" key="3">
    <source>
        <dbReference type="ARBA" id="ARBA00023125"/>
    </source>
</evidence>
<reference evidence="6 9" key="2">
    <citation type="submission" date="2019-07" db="EMBL/GenBank/DDBJ databases">
        <title>Whole genome shotgun sequence of Halomonas cupida NBRC 102219.</title>
        <authorList>
            <person name="Hosoyama A."/>
            <person name="Uohara A."/>
            <person name="Ohji S."/>
            <person name="Ichikawa N."/>
        </authorList>
    </citation>
    <scope>NUCLEOTIDE SEQUENCE [LARGE SCALE GENOMIC DNA]</scope>
    <source>
        <strain evidence="6 9">NBRC 102219</strain>
    </source>
</reference>
<dbReference type="InterPro" id="IPR036390">
    <property type="entry name" value="WH_DNA-bd_sf"/>
</dbReference>
<evidence type="ECO:0000313" key="7">
    <source>
        <dbReference type="EMBL" id="SHL49869.1"/>
    </source>
</evidence>
<dbReference type="STRING" id="44933.SAMN05660971_00757"/>
<dbReference type="PROSITE" id="PS50931">
    <property type="entry name" value="HTH_LYSR"/>
    <property type="match status" value="1"/>
</dbReference>
<evidence type="ECO:0000256" key="1">
    <source>
        <dbReference type="ARBA" id="ARBA00009437"/>
    </source>
</evidence>
<dbReference type="Pfam" id="PF00126">
    <property type="entry name" value="HTH_1"/>
    <property type="match status" value="1"/>
</dbReference>
<dbReference type="PRINTS" id="PR00039">
    <property type="entry name" value="HTHLYSR"/>
</dbReference>
<accession>A0A1M7B5F7</accession>
<dbReference type="AlphaFoldDB" id="A0A1M7B5F7"/>
<dbReference type="Proteomes" id="UP000184123">
    <property type="component" value="Unassembled WGS sequence"/>
</dbReference>
<dbReference type="CDD" id="cd05466">
    <property type="entry name" value="PBP2_LTTR_substrate"/>
    <property type="match status" value="1"/>
</dbReference>
<dbReference type="SUPFAM" id="SSF46785">
    <property type="entry name" value="Winged helix' DNA-binding domain"/>
    <property type="match status" value="1"/>
</dbReference>
<dbReference type="EMBL" id="BJXU01000004">
    <property type="protein sequence ID" value="GEN22145.1"/>
    <property type="molecule type" value="Genomic_DNA"/>
</dbReference>
<dbReference type="Gene3D" id="1.10.10.10">
    <property type="entry name" value="Winged helix-like DNA-binding domain superfamily/Winged helix DNA-binding domain"/>
    <property type="match status" value="1"/>
</dbReference>
<keyword evidence="2" id="KW-0805">Transcription regulation</keyword>
<keyword evidence="9" id="KW-1185">Reference proteome</keyword>
<dbReference type="SUPFAM" id="SSF53850">
    <property type="entry name" value="Periplasmic binding protein-like II"/>
    <property type="match status" value="1"/>
</dbReference>
<evidence type="ECO:0000256" key="2">
    <source>
        <dbReference type="ARBA" id="ARBA00023015"/>
    </source>
</evidence>
<name>A0A1M7B5F7_9GAMM</name>
<dbReference type="InterPro" id="IPR005119">
    <property type="entry name" value="LysR_subst-bd"/>
</dbReference>
<dbReference type="OrthoDB" id="5289754at2"/>
<reference evidence="7 8" key="1">
    <citation type="submission" date="2016-11" db="EMBL/GenBank/DDBJ databases">
        <authorList>
            <person name="Jaros S."/>
            <person name="Januszkiewicz K."/>
            <person name="Wedrychowicz H."/>
        </authorList>
    </citation>
    <scope>NUCLEOTIDE SEQUENCE [LARGE SCALE GENOMIC DNA]</scope>
    <source>
        <strain evidence="7 8">DSM 4740</strain>
    </source>
</reference>
<dbReference type="InterPro" id="IPR000847">
    <property type="entry name" value="LysR_HTH_N"/>
</dbReference>
<gene>
    <name evidence="6" type="ORF">HCU01_00940</name>
    <name evidence="7" type="ORF">SAMN05660971_00757</name>
</gene>
<dbReference type="RefSeq" id="WP_073433628.1">
    <property type="nucleotide sequence ID" value="NZ_BJXU01000004.1"/>
</dbReference>
<dbReference type="PANTHER" id="PTHR30126">
    <property type="entry name" value="HTH-TYPE TRANSCRIPTIONAL REGULATOR"/>
    <property type="match status" value="1"/>
</dbReference>
<dbReference type="PANTHER" id="PTHR30126:SF99">
    <property type="entry name" value="TRANSCRIPTIONAL REGULATOR LYSR FAMILY"/>
    <property type="match status" value="1"/>
</dbReference>
<feature type="domain" description="HTH lysR-type" evidence="5">
    <location>
        <begin position="2"/>
        <end position="59"/>
    </location>
</feature>
<organism evidence="7 8">
    <name type="scientific">Halomonas cupida</name>
    <dbReference type="NCBI Taxonomy" id="44933"/>
    <lineage>
        <taxon>Bacteria</taxon>
        <taxon>Pseudomonadati</taxon>
        <taxon>Pseudomonadota</taxon>
        <taxon>Gammaproteobacteria</taxon>
        <taxon>Oceanospirillales</taxon>
        <taxon>Halomonadaceae</taxon>
        <taxon>Halomonas</taxon>
    </lineage>
</organism>
<dbReference type="Proteomes" id="UP000321726">
    <property type="component" value="Unassembled WGS sequence"/>
</dbReference>
<dbReference type="InterPro" id="IPR036388">
    <property type="entry name" value="WH-like_DNA-bd_sf"/>
</dbReference>
<dbReference type="GO" id="GO:0003700">
    <property type="term" value="F:DNA-binding transcription factor activity"/>
    <property type="evidence" value="ECO:0007669"/>
    <property type="project" value="InterPro"/>
</dbReference>
<evidence type="ECO:0000256" key="4">
    <source>
        <dbReference type="ARBA" id="ARBA00023163"/>
    </source>
</evidence>
<dbReference type="EMBL" id="FRCA01000001">
    <property type="protein sequence ID" value="SHL49869.1"/>
    <property type="molecule type" value="Genomic_DNA"/>
</dbReference>
<dbReference type="Gene3D" id="3.40.190.10">
    <property type="entry name" value="Periplasmic binding protein-like II"/>
    <property type="match status" value="2"/>
</dbReference>
<protein>
    <submittedName>
        <fullName evidence="7">DNA-binding transcriptional regulator, LysR family</fullName>
    </submittedName>
    <submittedName>
        <fullName evidence="6">LysR family transcriptional regulator</fullName>
    </submittedName>
</protein>
<keyword evidence="4" id="KW-0804">Transcription</keyword>